<dbReference type="Pfam" id="PF05834">
    <property type="entry name" value="Lycopene_cycl"/>
    <property type="match status" value="1"/>
</dbReference>
<evidence type="ECO:0000313" key="3">
    <source>
        <dbReference type="Proteomes" id="UP001156703"/>
    </source>
</evidence>
<name>A0ABQ5Z747_9SPHN</name>
<keyword evidence="3" id="KW-1185">Reference proteome</keyword>
<proteinExistence type="inferred from homology"/>
<dbReference type="Proteomes" id="UP001156703">
    <property type="component" value="Unassembled WGS sequence"/>
</dbReference>
<accession>A0ABQ5Z747</accession>
<protein>
    <recommendedName>
        <fullName evidence="4">Lycopene cyclase</fullName>
    </recommendedName>
</protein>
<dbReference type="InterPro" id="IPR010108">
    <property type="entry name" value="Lycopene_cyclase_b/e"/>
</dbReference>
<dbReference type="SUPFAM" id="SSF51905">
    <property type="entry name" value="FAD/NAD(P)-binding domain"/>
    <property type="match status" value="1"/>
</dbReference>
<organism evidence="2 3">
    <name type="scientific">Sphingomonas astaxanthinifaciens DSM 22298</name>
    <dbReference type="NCBI Taxonomy" id="1123267"/>
    <lineage>
        <taxon>Bacteria</taxon>
        <taxon>Pseudomonadati</taxon>
        <taxon>Pseudomonadota</taxon>
        <taxon>Alphaproteobacteria</taxon>
        <taxon>Sphingomonadales</taxon>
        <taxon>Sphingomonadaceae</taxon>
        <taxon>Sphingomonas</taxon>
    </lineage>
</organism>
<dbReference type="InterPro" id="IPR008461">
    <property type="entry name" value="CrtY"/>
</dbReference>
<dbReference type="EMBL" id="BSOO01000028">
    <property type="protein sequence ID" value="GLR48518.1"/>
    <property type="molecule type" value="Genomic_DNA"/>
</dbReference>
<dbReference type="InterPro" id="IPR036188">
    <property type="entry name" value="FAD/NAD-bd_sf"/>
</dbReference>
<sequence>MMKRADLVIVGGGLAGGLCALALRRRRPDLRLLLVEPGPSIGGNHLWSFFESDVAPADRWLTDPLIRHRWPDYEVRFPAHQRHLAEAYQTIESEALDEAVRKALSAEEIVRAEATDLGPTHVTLATGERIEAKAVLDARGGKAEGLDLGWQKFLGQLLTIPQGHGLTRPIVMDATVDQHDGYRFVYCLPFSPTELFVEDTYYSDGPELDHDRLRDRIGDYAAAQGWQVADRSREEHGALPVVIGGDFDRLWPAADHVARAGARGGFFHPLTSYSLPDAVRFAIWLADKATFDARLGAATRARGRRHWRSGAFYRLLTALLFHAAEPGQRYLVLERFYRLSGPLIGRFYAGMSTGYDKARVLAGKPPVPFFRALRVLRDSL</sequence>
<evidence type="ECO:0008006" key="4">
    <source>
        <dbReference type="Google" id="ProtNLM"/>
    </source>
</evidence>
<evidence type="ECO:0000256" key="1">
    <source>
        <dbReference type="ARBA" id="ARBA00006599"/>
    </source>
</evidence>
<comment type="caution">
    <text evidence="2">The sequence shown here is derived from an EMBL/GenBank/DDBJ whole genome shotgun (WGS) entry which is preliminary data.</text>
</comment>
<reference evidence="3" key="1">
    <citation type="journal article" date="2019" name="Int. J. Syst. Evol. Microbiol.">
        <title>The Global Catalogue of Microorganisms (GCM) 10K type strain sequencing project: providing services to taxonomists for standard genome sequencing and annotation.</title>
        <authorList>
            <consortium name="The Broad Institute Genomics Platform"/>
            <consortium name="The Broad Institute Genome Sequencing Center for Infectious Disease"/>
            <person name="Wu L."/>
            <person name="Ma J."/>
        </authorList>
    </citation>
    <scope>NUCLEOTIDE SEQUENCE [LARGE SCALE GENOMIC DNA]</scope>
    <source>
        <strain evidence="3">NBRC 102146</strain>
    </source>
</reference>
<comment type="similarity">
    <text evidence="1">Belongs to the lycopene cyclase family.</text>
</comment>
<dbReference type="RefSeq" id="WP_029940288.1">
    <property type="nucleotide sequence ID" value="NZ_JONN01000001.1"/>
</dbReference>
<evidence type="ECO:0000313" key="2">
    <source>
        <dbReference type="EMBL" id="GLR48518.1"/>
    </source>
</evidence>
<dbReference type="Gene3D" id="3.50.50.60">
    <property type="entry name" value="FAD/NAD(P)-binding domain"/>
    <property type="match status" value="1"/>
</dbReference>
<gene>
    <name evidence="2" type="ORF">GCM10007925_22350</name>
</gene>
<dbReference type="NCBIfam" id="TIGR01789">
    <property type="entry name" value="lycopene_cycl"/>
    <property type="match status" value="1"/>
</dbReference>
<dbReference type="NCBIfam" id="TIGR01790">
    <property type="entry name" value="carotene-cycl"/>
    <property type="match status" value="1"/>
</dbReference>